<feature type="domain" description="GFO/IDH/MocA-like oxidoreductase" evidence="3">
    <location>
        <begin position="157"/>
        <end position="235"/>
    </location>
</feature>
<dbReference type="OrthoDB" id="179913at2"/>
<dbReference type="Proteomes" id="UP000321181">
    <property type="component" value="Unassembled WGS sequence"/>
</dbReference>
<evidence type="ECO:0000313" key="5">
    <source>
        <dbReference type="Proteomes" id="UP000321181"/>
    </source>
</evidence>
<dbReference type="Gene3D" id="3.40.50.720">
    <property type="entry name" value="NAD(P)-binding Rossmann-like Domain"/>
    <property type="match status" value="1"/>
</dbReference>
<evidence type="ECO:0000256" key="1">
    <source>
        <dbReference type="ARBA" id="ARBA00023027"/>
    </source>
</evidence>
<dbReference type="InterPro" id="IPR055170">
    <property type="entry name" value="GFO_IDH_MocA-like_dom"/>
</dbReference>
<dbReference type="GO" id="GO:0000166">
    <property type="term" value="F:nucleotide binding"/>
    <property type="evidence" value="ECO:0007669"/>
    <property type="project" value="InterPro"/>
</dbReference>
<organism evidence="4 5">
    <name type="scientific">Cellulomonas aerilata</name>
    <dbReference type="NCBI Taxonomy" id="515326"/>
    <lineage>
        <taxon>Bacteria</taxon>
        <taxon>Bacillati</taxon>
        <taxon>Actinomycetota</taxon>
        <taxon>Actinomycetes</taxon>
        <taxon>Micrococcales</taxon>
        <taxon>Cellulomonadaceae</taxon>
        <taxon>Cellulomonas</taxon>
    </lineage>
</organism>
<evidence type="ECO:0000313" key="4">
    <source>
        <dbReference type="EMBL" id="GEO33055.1"/>
    </source>
</evidence>
<proteinExistence type="predicted"/>
<keyword evidence="5" id="KW-1185">Reference proteome</keyword>
<gene>
    <name evidence="4" type="ORF">CAE01nite_07800</name>
</gene>
<evidence type="ECO:0000259" key="2">
    <source>
        <dbReference type="Pfam" id="PF01408"/>
    </source>
</evidence>
<dbReference type="Gene3D" id="3.30.360.10">
    <property type="entry name" value="Dihydrodipicolinate Reductase, domain 2"/>
    <property type="match status" value="1"/>
</dbReference>
<evidence type="ECO:0000259" key="3">
    <source>
        <dbReference type="Pfam" id="PF22725"/>
    </source>
</evidence>
<protein>
    <submittedName>
        <fullName evidence="4">Uncharacterized protein</fullName>
    </submittedName>
</protein>
<comment type="caution">
    <text evidence="4">The sequence shown here is derived from an EMBL/GenBank/DDBJ whole genome shotgun (WGS) entry which is preliminary data.</text>
</comment>
<dbReference type="InterPro" id="IPR000683">
    <property type="entry name" value="Gfo/Idh/MocA-like_OxRdtase_N"/>
</dbReference>
<accession>A0A512D9G2</accession>
<feature type="domain" description="Gfo/Idh/MocA-like oxidoreductase N-terminal" evidence="2">
    <location>
        <begin position="25"/>
        <end position="120"/>
    </location>
</feature>
<reference evidence="4 5" key="1">
    <citation type="submission" date="2019-07" db="EMBL/GenBank/DDBJ databases">
        <title>Whole genome shotgun sequence of Cellulomonas aerilata NBRC 106308.</title>
        <authorList>
            <person name="Hosoyama A."/>
            <person name="Uohara A."/>
            <person name="Ohji S."/>
            <person name="Ichikawa N."/>
        </authorList>
    </citation>
    <scope>NUCLEOTIDE SEQUENCE [LARGE SCALE GENOMIC DNA]</scope>
    <source>
        <strain evidence="4 5">NBRC 106308</strain>
    </source>
</reference>
<dbReference type="AlphaFoldDB" id="A0A512D9G2"/>
<name>A0A512D9G2_9CELL</name>
<dbReference type="PANTHER" id="PTHR43377:SF1">
    <property type="entry name" value="BILIVERDIN REDUCTASE A"/>
    <property type="match status" value="1"/>
</dbReference>
<dbReference type="PANTHER" id="PTHR43377">
    <property type="entry name" value="BILIVERDIN REDUCTASE A"/>
    <property type="match status" value="1"/>
</dbReference>
<dbReference type="EMBL" id="BJYY01000002">
    <property type="protein sequence ID" value="GEO33055.1"/>
    <property type="molecule type" value="Genomic_DNA"/>
</dbReference>
<keyword evidence="1" id="KW-0520">NAD</keyword>
<dbReference type="SUPFAM" id="SSF55347">
    <property type="entry name" value="Glyceraldehyde-3-phosphate dehydrogenase-like, C-terminal domain"/>
    <property type="match status" value="1"/>
</dbReference>
<sequence>MNRARTLVISPTHWHVPLYADRIAARHDVVGVSDPDTAGATAFAVRWDAPLVPSWQHLLDEHADAELAYVFAAHDTMREICLALIARGIPLVVEKPAGVSLQQLVEIREAADAAGVPVAVPLVQRGGPTERWLARSGAALYESVQFIAGPPERYLGNGSPWMVEARRAGGGCLVNLAPHFVDLFLRSSGSGSVTVTAALSSALHGREIEDFASLTLTTPEGHVAVIEVGYAFPGSPLKRHCAFMRIGRGGTATVWSDGTASFTSTEGATDTANIDVDSDPLYGPFVDAVADGLTTGWQDLPGLDDLEAAMRVVWDGYAQARGKRT</sequence>
<dbReference type="SUPFAM" id="SSF51735">
    <property type="entry name" value="NAD(P)-binding Rossmann-fold domains"/>
    <property type="match status" value="1"/>
</dbReference>
<dbReference type="InterPro" id="IPR036291">
    <property type="entry name" value="NAD(P)-bd_dom_sf"/>
</dbReference>
<dbReference type="Pfam" id="PF22725">
    <property type="entry name" value="GFO_IDH_MocA_C3"/>
    <property type="match status" value="1"/>
</dbReference>
<dbReference type="RefSeq" id="WP_146900265.1">
    <property type="nucleotide sequence ID" value="NZ_BAAARM010000001.1"/>
</dbReference>
<dbReference type="Pfam" id="PF01408">
    <property type="entry name" value="GFO_IDH_MocA"/>
    <property type="match status" value="1"/>
</dbReference>
<dbReference type="InterPro" id="IPR051450">
    <property type="entry name" value="Gfo/Idh/MocA_Oxidoreductases"/>
</dbReference>